<dbReference type="InterPro" id="IPR029069">
    <property type="entry name" value="HotDog_dom_sf"/>
</dbReference>
<name>A0A6J6T1I9_9ZZZZ</name>
<feature type="domain" description="FAS1-like dehydratase" evidence="1">
    <location>
        <begin position="6"/>
        <end position="104"/>
    </location>
</feature>
<dbReference type="Pfam" id="PF13452">
    <property type="entry name" value="FAS1_DH_region"/>
    <property type="match status" value="1"/>
</dbReference>
<dbReference type="CDD" id="cd03441">
    <property type="entry name" value="R_hydratase_like"/>
    <property type="match status" value="1"/>
</dbReference>
<dbReference type="EMBL" id="CAEZYV010000109">
    <property type="protein sequence ID" value="CAB4740279.1"/>
    <property type="molecule type" value="Genomic_DNA"/>
</dbReference>
<evidence type="ECO:0000259" key="1">
    <source>
        <dbReference type="Pfam" id="PF13452"/>
    </source>
</evidence>
<gene>
    <name evidence="2" type="ORF">UFOPK2788_00742</name>
</gene>
<accession>A0A6J6T1I9</accession>
<reference evidence="2" key="1">
    <citation type="submission" date="2020-05" db="EMBL/GenBank/DDBJ databases">
        <authorList>
            <person name="Chiriac C."/>
            <person name="Salcher M."/>
            <person name="Ghai R."/>
            <person name="Kavagutti S V."/>
        </authorList>
    </citation>
    <scope>NUCLEOTIDE SEQUENCE</scope>
</reference>
<evidence type="ECO:0000313" key="2">
    <source>
        <dbReference type="EMBL" id="CAB4740279.1"/>
    </source>
</evidence>
<organism evidence="2">
    <name type="scientific">freshwater metagenome</name>
    <dbReference type="NCBI Taxonomy" id="449393"/>
    <lineage>
        <taxon>unclassified sequences</taxon>
        <taxon>metagenomes</taxon>
        <taxon>ecological metagenomes</taxon>
    </lineage>
</organism>
<proteinExistence type="predicted"/>
<dbReference type="Gene3D" id="3.10.129.10">
    <property type="entry name" value="Hotdog Thioesterase"/>
    <property type="match status" value="1"/>
</dbReference>
<dbReference type="SUPFAM" id="SSF54637">
    <property type="entry name" value="Thioesterase/thiol ester dehydrase-isomerase"/>
    <property type="match status" value="1"/>
</dbReference>
<dbReference type="AlphaFoldDB" id="A0A6J6T1I9"/>
<protein>
    <submittedName>
        <fullName evidence="2">Unannotated protein</fullName>
    </submittedName>
</protein>
<sequence>MLNPDLVGRTFTGADSVTVTSEAIKNFALVVGETNFEIAPPTFSISITLDQSQNLLQDSGLDWTRVVHGDQKFEIKRPIVAGDTFICSSTIESARNVAGNEIVTVRSDLRSGSELVVSTWSTLVVRA</sequence>
<dbReference type="InterPro" id="IPR039569">
    <property type="entry name" value="FAS1-like_DH_region"/>
</dbReference>